<sequence>MRTIHKAIFFKTEEDIKMRRAFILRWFADDRLNRAGFSIEPPEAHEDVKTVSTEYTCTIDEDFRDMVHMMKLMIDPVAVVVDGVRE</sequence>
<dbReference type="RefSeq" id="WP_014424255.1">
    <property type="nucleotide sequence ID" value="NC_017068.1"/>
</dbReference>
<proteinExistence type="predicted"/>
<gene>
    <name evidence="1" type="ordered locus">SELR_11100</name>
</gene>
<dbReference type="EMBL" id="AP012292">
    <property type="protein sequence ID" value="BAL82818.1"/>
    <property type="molecule type" value="Genomic_DNA"/>
</dbReference>
<dbReference type="Proteomes" id="UP000007887">
    <property type="component" value="Chromosome"/>
</dbReference>
<dbReference type="PATRIC" id="fig|927704.6.peg.1144"/>
<reference evidence="1 2" key="1">
    <citation type="submission" date="2011-10" db="EMBL/GenBank/DDBJ databases">
        <title>Whole genome sequence of Selenomonas ruminantium subsp. lactilytica TAM6421.</title>
        <authorList>
            <person name="Oguchi A."/>
            <person name="Ankai A."/>
            <person name="Kaneko J."/>
            <person name="Yamada-Narita S."/>
            <person name="Fukui S."/>
            <person name="Takahashi M."/>
            <person name="Onodera T."/>
            <person name="Kojima S."/>
            <person name="Fushimi T."/>
            <person name="Abe N."/>
            <person name="Kamio Y."/>
            <person name="Yamazaki S."/>
            <person name="Fujita N."/>
        </authorList>
    </citation>
    <scope>NUCLEOTIDE SEQUENCE [LARGE SCALE GENOMIC DNA]</scope>
    <source>
        <strain evidence="2">NBRC 103574 / TAM6421</strain>
    </source>
</reference>
<accession>I0GPY1</accession>
<protein>
    <submittedName>
        <fullName evidence="1">Uncharacterized protein</fullName>
    </submittedName>
</protein>
<dbReference type="KEGG" id="sri:SELR_11100"/>
<dbReference type="AlphaFoldDB" id="I0GPY1"/>
<evidence type="ECO:0000313" key="1">
    <source>
        <dbReference type="EMBL" id="BAL82818.1"/>
    </source>
</evidence>
<name>I0GPY1_SELRL</name>
<organism evidence="1 2">
    <name type="scientific">Selenomonas ruminantium subsp. lactilytica (strain NBRC 103574 / TAM6421)</name>
    <dbReference type="NCBI Taxonomy" id="927704"/>
    <lineage>
        <taxon>Bacteria</taxon>
        <taxon>Bacillati</taxon>
        <taxon>Bacillota</taxon>
        <taxon>Negativicutes</taxon>
        <taxon>Selenomonadales</taxon>
        <taxon>Selenomonadaceae</taxon>
        <taxon>Selenomonas</taxon>
    </lineage>
</organism>
<dbReference type="HOGENOM" id="CLU_2496148_0_0_9"/>
<evidence type="ECO:0000313" key="2">
    <source>
        <dbReference type="Proteomes" id="UP000007887"/>
    </source>
</evidence>